<feature type="chain" id="PRO_5043765584" evidence="1">
    <location>
        <begin position="18"/>
        <end position="274"/>
    </location>
</feature>
<keyword evidence="1" id="KW-0732">Signal</keyword>
<dbReference type="PANTHER" id="PTHR36578">
    <property type="entry name" value="CHROMOSOME 15, WHOLE GENOME SHOTGUN SEQUENCE"/>
    <property type="match status" value="1"/>
</dbReference>
<comment type="caution">
    <text evidence="2">The sequence shown here is derived from an EMBL/GenBank/DDBJ whole genome shotgun (WGS) entry which is preliminary data.</text>
</comment>
<protein>
    <submittedName>
        <fullName evidence="2">Uncharacterized protein</fullName>
    </submittedName>
</protein>
<accession>A0AAV9U0C2</accession>
<dbReference type="PANTHER" id="PTHR36578:SF1">
    <property type="entry name" value="APPLE DOMAIN-CONTAINING PROTEIN"/>
    <property type="match status" value="1"/>
</dbReference>
<sequence>MKVSIFTASALATLAQAAPTFLSARFNSADIAKRDLSKRFTVVGGGQEYIPVFDEWTGIPDNNNHIKDLTLTSYDQFACADACTATQGCIFFDIFNIKNGTEQTICGLYSLGMTKGDASTPVYGDKSTTVYKSSGYLKKPFQVAIDGWRFTCYGSASIQPPPNANTFLGSSFNLPSATQCVEACDKITQENSQNPSQNGTYKACNLGNFYDTYKNGVKSGSVCNLFSVPYTAGLATSRDEYKDGVLITKGESCGYVRNQLIGDVNGVVTAPKKL</sequence>
<feature type="signal peptide" evidence="1">
    <location>
        <begin position="1"/>
        <end position="17"/>
    </location>
</feature>
<dbReference type="EMBL" id="JAVHNQ010000016">
    <property type="protein sequence ID" value="KAK6331186.1"/>
    <property type="molecule type" value="Genomic_DNA"/>
</dbReference>
<keyword evidence="3" id="KW-1185">Reference proteome</keyword>
<name>A0AAV9U0C2_9PEZI</name>
<organism evidence="2 3">
    <name type="scientific">Orbilia brochopaga</name>
    <dbReference type="NCBI Taxonomy" id="3140254"/>
    <lineage>
        <taxon>Eukaryota</taxon>
        <taxon>Fungi</taxon>
        <taxon>Dikarya</taxon>
        <taxon>Ascomycota</taxon>
        <taxon>Pezizomycotina</taxon>
        <taxon>Orbiliomycetes</taxon>
        <taxon>Orbiliales</taxon>
        <taxon>Orbiliaceae</taxon>
        <taxon>Orbilia</taxon>
    </lineage>
</organism>
<dbReference type="AlphaFoldDB" id="A0AAV9U0C2"/>
<dbReference type="Proteomes" id="UP001375240">
    <property type="component" value="Unassembled WGS sequence"/>
</dbReference>
<gene>
    <name evidence="2" type="ORF">TWF696_003253</name>
</gene>
<evidence type="ECO:0000313" key="3">
    <source>
        <dbReference type="Proteomes" id="UP001375240"/>
    </source>
</evidence>
<evidence type="ECO:0000256" key="1">
    <source>
        <dbReference type="SAM" id="SignalP"/>
    </source>
</evidence>
<reference evidence="2 3" key="1">
    <citation type="submission" date="2019-10" db="EMBL/GenBank/DDBJ databases">
        <authorList>
            <person name="Palmer J.M."/>
        </authorList>
    </citation>
    <scope>NUCLEOTIDE SEQUENCE [LARGE SCALE GENOMIC DNA]</scope>
    <source>
        <strain evidence="2 3">TWF696</strain>
    </source>
</reference>
<proteinExistence type="predicted"/>
<evidence type="ECO:0000313" key="2">
    <source>
        <dbReference type="EMBL" id="KAK6331186.1"/>
    </source>
</evidence>